<dbReference type="RefSeq" id="YP_010059687.1">
    <property type="nucleotide sequence ID" value="NC_054726.1"/>
</dbReference>
<dbReference type="GeneID" id="64766919"/>
<gene>
    <name evidence="1" type="primary">212</name>
    <name evidence="1" type="ORF">SEA_STORMAGEDDON_212</name>
</gene>
<protein>
    <recommendedName>
        <fullName evidence="3">Minor tail protein</fullName>
    </recommendedName>
</protein>
<name>A0A649VT26_9CAUD</name>
<evidence type="ECO:0000313" key="1">
    <source>
        <dbReference type="EMBL" id="QGJ95072.1"/>
    </source>
</evidence>
<evidence type="ECO:0008006" key="3">
    <source>
        <dbReference type="Google" id="ProtNLM"/>
    </source>
</evidence>
<proteinExistence type="predicted"/>
<evidence type="ECO:0000313" key="2">
    <source>
        <dbReference type="Proteomes" id="UP000423065"/>
    </source>
</evidence>
<keyword evidence="2" id="KW-1185">Reference proteome</keyword>
<organism evidence="1 2">
    <name type="scientific">Gordonia phage Stormageddon</name>
    <dbReference type="NCBI Taxonomy" id="2656541"/>
    <lineage>
        <taxon>Viruses</taxon>
        <taxon>Duplodnaviria</taxon>
        <taxon>Heunggongvirae</taxon>
        <taxon>Uroviricota</taxon>
        <taxon>Caudoviricetes</taxon>
        <taxon>Stormageddonvirus</taxon>
        <taxon>Stormageddonvirus Stormageddon</taxon>
    </lineage>
</organism>
<accession>A0A649VT26</accession>
<sequence length="1149" mass="118256">MKKRLTLNFKRSIASEYNRGDRLEVVVTPLDTASSPDGNVTLVEQKQVQRVTLRNEVTPLYFDITPTYEPGLTEPIFYRIAWRVGNLGRITETDFAMPDRDVDFDDLGELGNIIDGQSYLREADLGVAGRVARLNNDGNVLDAQGNEIGAISLGPITAALSQEVRDRQSAVADMDRRLTVRLETQVTSLSATINTRVSTEAQNRANALAVEKLERELGDQAVNDRVTSLQQQNNTSITGLTNRVNAHDTALAGKADLVNGKLATSQIPAISLITRVTVPDEAAMLALTRSQVQPGDLAVRPDGNWQLFGDDPSDIENWMPTSSGGNVASVNGQTGIVVLSAADVGARARNEAIPQADVNGLVSALSARATTAQLSTTNSNVTALTGRMTTAEATLTTLDGQVIKKVDGLLPTALLGDDVPRVNSENHLVRKDGTLITTGGGGTGGGAVDSVNNKVGAVILNASDVGARPVGVPIPQSEVDGLVPALNAKTDSTTTQALATRVSRAEVDIADLQANGGGGGTGTSSKTSVSWVADVETDPRLVTVKSPFGLFGGSGAPYYDPNGAMEGEAAVPYVDENGYLHIRRLNPNATPAPVPASQGALSDLTTRVTLVEQRAKPETGWSYDDMDATLQASLDVVDNATASSSGDSLVLRNTAGTFAVSEPTGASHPATKGYVDTGLSGKASTASVTSLTSTVNGKASQSDLSALTTRVSNAESAFAGKADLDGTGKLAIGQLPALSGANISGWSTKADLDGAGKVPLSQVPTGIPQASVNGLTSALAAKADLVNGKLSTSQIPALAIGDTVSVANRAALLALTPTQVQRGDIGIIEDTSDKGTYRLIADDPSQWVNWKALSLGGGSVTSVNGQTGIITLGAADVGARSASTPVPQADVANLVSDLSAKAATSYVDAQVATRTTPAAVTTQINSQSVSKPAVDYVATSPVSLSGAQSVDGVLVGAGKRVLLTAQAASAQNGIYVSATGAWLRATDGAAGSTFMPNTVVAVRGGASNSNSIWQLTTTTSGVVDTNAQNWSKVLQGGPPLVYTAGNGIDITNQVASVKLAANPGLIADSNGLRLDTSAVIRKFAGTVPGGGTTVTIDHNLGTTDITFAMWEVATNTLVAIAPSILNANQISLEFAVAPSANQFRVVMTG</sequence>
<dbReference type="Proteomes" id="UP000423065">
    <property type="component" value="Segment"/>
</dbReference>
<dbReference type="KEGG" id="vg:64766919"/>
<reference evidence="1 2" key="1">
    <citation type="submission" date="2019-10" db="EMBL/GenBank/DDBJ databases">
        <authorList>
            <person name="Garlena R.A."/>
            <person name="Russell D.A."/>
            <person name="Pope W.H."/>
            <person name="Jacobs-Sera D."/>
            <person name="Hatfull G.F."/>
        </authorList>
    </citation>
    <scope>NUCLEOTIDE SEQUENCE [LARGE SCALE GENOMIC DNA]</scope>
</reference>
<dbReference type="EMBL" id="MN586040">
    <property type="protein sequence ID" value="QGJ95072.1"/>
    <property type="molecule type" value="Genomic_DNA"/>
</dbReference>